<protein>
    <submittedName>
        <fullName evidence="1">Uncharacterized protein</fullName>
    </submittedName>
</protein>
<accession>A0ABM9CWE2</accession>
<proteinExistence type="predicted"/>
<dbReference type="Proteomes" id="UP000838686">
    <property type="component" value="Unassembled WGS sequence"/>
</dbReference>
<comment type="caution">
    <text evidence="1">The sequence shown here is derived from an EMBL/GenBank/DDBJ whole genome shotgun (WGS) entry which is preliminary data.</text>
</comment>
<evidence type="ECO:0000313" key="1">
    <source>
        <dbReference type="EMBL" id="CAH1226136.1"/>
    </source>
</evidence>
<evidence type="ECO:0000313" key="2">
    <source>
        <dbReference type="Proteomes" id="UP000838686"/>
    </source>
</evidence>
<keyword evidence="2" id="KW-1185">Reference proteome</keyword>
<gene>
    <name evidence="1" type="ORF">PAECIP111893_05325</name>
</gene>
<dbReference type="EMBL" id="CAKMMF010000059">
    <property type="protein sequence ID" value="CAH1226136.1"/>
    <property type="molecule type" value="Genomic_DNA"/>
</dbReference>
<sequence>MRRLFRLSQAMVIIGLSILWIQGARIQAASSNKPEVLVEGEPPSVLQPVHTNRLNPFIELWHSWLKSIKNYAREILFVRCDVASDNSLTYVGTVKEIES</sequence>
<reference evidence="1" key="1">
    <citation type="submission" date="2022-01" db="EMBL/GenBank/DDBJ databases">
        <authorList>
            <person name="Criscuolo A."/>
        </authorList>
    </citation>
    <scope>NUCLEOTIDE SEQUENCE</scope>
    <source>
        <strain evidence="1">CIP111893</strain>
    </source>
</reference>
<organism evidence="1 2">
    <name type="scientific">Paenibacillus plantiphilus</name>
    <dbReference type="NCBI Taxonomy" id="2905650"/>
    <lineage>
        <taxon>Bacteria</taxon>
        <taxon>Bacillati</taxon>
        <taxon>Bacillota</taxon>
        <taxon>Bacilli</taxon>
        <taxon>Bacillales</taxon>
        <taxon>Paenibacillaceae</taxon>
        <taxon>Paenibacillus</taxon>
    </lineage>
</organism>
<name>A0ABM9CWE2_9BACL</name>